<evidence type="ECO:0000256" key="1">
    <source>
        <dbReference type="ARBA" id="ARBA00004555"/>
    </source>
</evidence>
<organism evidence="8">
    <name type="scientific">Micromonas pusilla</name>
    <name type="common">Picoplanktonic green alga</name>
    <name type="synonym">Chromulina pusilla</name>
    <dbReference type="NCBI Taxonomy" id="38833"/>
    <lineage>
        <taxon>Eukaryota</taxon>
        <taxon>Viridiplantae</taxon>
        <taxon>Chlorophyta</taxon>
        <taxon>Mamiellophyceae</taxon>
        <taxon>Mamiellales</taxon>
        <taxon>Mamiellaceae</taxon>
        <taxon>Micromonas</taxon>
    </lineage>
</organism>
<evidence type="ECO:0000313" key="8">
    <source>
        <dbReference type="EMBL" id="CAD8433646.1"/>
    </source>
</evidence>
<keyword evidence="3 7" id="KW-0256">Endoplasmic reticulum</keyword>
<evidence type="ECO:0000256" key="6">
    <source>
        <dbReference type="ARBA" id="ARBA00038179"/>
    </source>
</evidence>
<dbReference type="CDD" id="cd14856">
    <property type="entry name" value="TRAPPC4_synbindin"/>
    <property type="match status" value="1"/>
</dbReference>
<comment type="similarity">
    <text evidence="6">Belongs to the TRAPP small subunits family. TRAPPC4 subfamily.</text>
</comment>
<reference evidence="8" key="1">
    <citation type="submission" date="2021-01" db="EMBL/GenBank/DDBJ databases">
        <authorList>
            <person name="Corre E."/>
            <person name="Pelletier E."/>
            <person name="Niang G."/>
            <person name="Scheremetjew M."/>
            <person name="Finn R."/>
            <person name="Kale V."/>
            <person name="Holt S."/>
            <person name="Cochrane G."/>
            <person name="Meng A."/>
            <person name="Brown T."/>
            <person name="Cohen L."/>
        </authorList>
    </citation>
    <scope>NUCLEOTIDE SEQUENCE</scope>
    <source>
        <strain evidence="8">CCAC1681</strain>
    </source>
</reference>
<dbReference type="FunFam" id="3.30.450.70:FF:000007">
    <property type="entry name" value="Putative sybindin-like family protein"/>
    <property type="match status" value="1"/>
</dbReference>
<dbReference type="GO" id="GO:0005794">
    <property type="term" value="C:Golgi apparatus"/>
    <property type="evidence" value="ECO:0007669"/>
    <property type="project" value="UniProtKB-SubCell"/>
</dbReference>
<dbReference type="Pfam" id="PF04099">
    <property type="entry name" value="Sybindin"/>
    <property type="match status" value="1"/>
</dbReference>
<accession>A0A7S0CTH5</accession>
<dbReference type="SUPFAM" id="SSF64356">
    <property type="entry name" value="SNARE-like"/>
    <property type="match status" value="1"/>
</dbReference>
<dbReference type="InterPro" id="IPR007233">
    <property type="entry name" value="TRAPPC"/>
</dbReference>
<gene>
    <name evidence="8" type="ORF">MSP1401_LOCUS2653</name>
</gene>
<name>A0A7S0CTH5_MICPS</name>
<dbReference type="Gene3D" id="3.30.450.70">
    <property type="match status" value="1"/>
</dbReference>
<dbReference type="EMBL" id="HBEN01003276">
    <property type="protein sequence ID" value="CAD8433646.1"/>
    <property type="molecule type" value="Transcribed_RNA"/>
</dbReference>
<proteinExistence type="inferred from homology"/>
<evidence type="ECO:0000256" key="5">
    <source>
        <dbReference type="ARBA" id="ARBA00023034"/>
    </source>
</evidence>
<dbReference type="PANTHER" id="PTHR23249">
    <property type="entry name" value="TRAFFICKING PROTEIN PARTICLE COMPLEX SUBUNIT"/>
    <property type="match status" value="1"/>
</dbReference>
<evidence type="ECO:0000256" key="7">
    <source>
        <dbReference type="RuleBase" id="RU366065"/>
    </source>
</evidence>
<evidence type="ECO:0000256" key="4">
    <source>
        <dbReference type="ARBA" id="ARBA00022892"/>
    </source>
</evidence>
<sequence length="152" mass="16659">MSAAAAAAAAGVPPGVHSVWVINKSGGLVYQKNYADVPGIDTNETLRLASIWHSLHAISAQLSPVEGCTGIELLETEHFDLRCIQTATGTKFFVTASPRTIGLDQLLRTVYDLYGDYVMKNPFYELEMPIRCELFDQNLAYAVRALNNAFGY</sequence>
<comment type="subcellular location">
    <subcellularLocation>
        <location evidence="7">Endoplasmic reticulum</location>
    </subcellularLocation>
    <subcellularLocation>
        <location evidence="7">Golgi apparatus</location>
        <location evidence="7">cis-Golgi network</location>
    </subcellularLocation>
    <subcellularLocation>
        <location evidence="1">Golgi apparatus</location>
    </subcellularLocation>
</comment>
<evidence type="ECO:0000256" key="3">
    <source>
        <dbReference type="ARBA" id="ARBA00022824"/>
    </source>
</evidence>
<dbReference type="GO" id="GO:0006888">
    <property type="term" value="P:endoplasmic reticulum to Golgi vesicle-mediated transport"/>
    <property type="evidence" value="ECO:0007669"/>
    <property type="project" value="UniProtKB-UniRule"/>
</dbReference>
<evidence type="ECO:0000256" key="2">
    <source>
        <dbReference type="ARBA" id="ARBA00022448"/>
    </source>
</evidence>
<dbReference type="AlphaFoldDB" id="A0A7S0CTH5"/>
<protein>
    <recommendedName>
        <fullName evidence="7">Trafficking protein particle complex subunit</fullName>
    </recommendedName>
</protein>
<dbReference type="InterPro" id="IPR011012">
    <property type="entry name" value="Longin-like_dom_sf"/>
</dbReference>
<dbReference type="PANTHER" id="PTHR23249:SF15">
    <property type="entry name" value="TRAFFICKING PROTEIN PARTICLE COMPLEX SUBUNIT 4"/>
    <property type="match status" value="1"/>
</dbReference>
<dbReference type="GO" id="GO:0005783">
    <property type="term" value="C:endoplasmic reticulum"/>
    <property type="evidence" value="ECO:0007669"/>
    <property type="project" value="UniProtKB-SubCell"/>
</dbReference>
<keyword evidence="4 7" id="KW-0931">ER-Golgi transport</keyword>
<keyword evidence="5 7" id="KW-0333">Golgi apparatus</keyword>
<comment type="subunit">
    <text evidence="7">Part of the multisubunit transport protein particle (TRAPP) complex.</text>
</comment>
<dbReference type="GO" id="GO:0030008">
    <property type="term" value="C:TRAPP complex"/>
    <property type="evidence" value="ECO:0007669"/>
    <property type="project" value="UniProtKB-UniRule"/>
</dbReference>
<keyword evidence="2 7" id="KW-0813">Transport</keyword>
<dbReference type="SMART" id="SM01399">
    <property type="entry name" value="Sybindin"/>
    <property type="match status" value="1"/>
</dbReference>